<keyword evidence="2" id="KW-0238">DNA-binding</keyword>
<evidence type="ECO:0000259" key="6">
    <source>
        <dbReference type="Pfam" id="PF09734"/>
    </source>
</evidence>
<dbReference type="InterPro" id="IPR041499">
    <property type="entry name" value="Tfc1/Sfc1_N"/>
</dbReference>
<keyword evidence="3" id="KW-0804">Transcription</keyword>
<dbReference type="Proteomes" id="UP000824890">
    <property type="component" value="Unassembled WGS sequence"/>
</dbReference>
<name>A0ABQ8B5V4_BRANA</name>
<evidence type="ECO:0000256" key="1">
    <source>
        <dbReference type="ARBA" id="ARBA00004123"/>
    </source>
</evidence>
<dbReference type="InterPro" id="IPR040454">
    <property type="entry name" value="TF_IIIC_Tfc1/Sfc1"/>
</dbReference>
<feature type="compositionally biased region" description="Basic and acidic residues" evidence="5">
    <location>
        <begin position="570"/>
        <end position="595"/>
    </location>
</feature>
<evidence type="ECO:0000256" key="3">
    <source>
        <dbReference type="ARBA" id="ARBA00023163"/>
    </source>
</evidence>
<dbReference type="Pfam" id="PF17682">
    <property type="entry name" value="Tau95_N"/>
    <property type="match status" value="1"/>
</dbReference>
<dbReference type="EMBL" id="JAGKQM010000012">
    <property type="protein sequence ID" value="KAH0900088.1"/>
    <property type="molecule type" value="Genomic_DNA"/>
</dbReference>
<sequence length="683" mass="78313">MYQVEIWRETMGIIETGTVSGNLPSKETFVVHYPGYPSSISRDLGTLGGIQGITTARESTSNKLELHFRPEDPYAHPARGERRPFNGFLLKISKEDVKRVPETQPVLATSGACPALCADIVARVSESYCFDGMVDYQHVIPIHADVAHHRKRKWMEVKPLAGNDYLMDMADEDVMMLLPQFFAPKDMPDNLVLKLPGTSGPKKKEEAPTQNLCEDDIGPVFAIDFSVKDILFSIPKVLNWEDFIVPSSDQWQWQVAVSALFDERPVWTRDSIVQRLLDKGNDDLMDMADEDVMMLLPQFFAPKDMPDNLVLKLPGTSGPKKKDEAPTQNLCEDDIGPVIAIDFSVKDILFSIPKVLNWEDFIVPSSDQWQWQVAVSALFDERPVWTRDSIVQRLLDKGLKCTHHMLNRFLLRSAYYFSGGPFLRFWIKRGYDPRKDPESRVYQRMEFRVPPELRGYCDANASNKSKRSWKDICAFKVFPFKCQTFLQLYELEDEYIQREIRKPPKQTTCNYKTGWFSEALLDNLRLRVAVRFVSVFPEPGFEDVFKSIQDEFERSEKTRIQKDSLTSCKPDHLEKIKGGEDTKKNKNTNKEKEVSADEDAEDVDEEYEELDVAADDDDEISLNGEMENNNSRTYLQGLFDRFPSSKPALDGTDSDGEYQIYEQESNALDDDDDEDDGDDDDDE</sequence>
<evidence type="ECO:0000313" key="9">
    <source>
        <dbReference type="Proteomes" id="UP000824890"/>
    </source>
</evidence>
<dbReference type="InterPro" id="IPR042536">
    <property type="entry name" value="TFIIIC_tauA_Sfc1"/>
</dbReference>
<feature type="domain" description="Transcription factor IIIC subunit 5 HTH" evidence="6">
    <location>
        <begin position="295"/>
        <end position="448"/>
    </location>
</feature>
<dbReference type="PANTHER" id="PTHR13230">
    <property type="entry name" value="GENERAL TRANSCRIPTION FACTOR IIIC, POLYPEPTIDE 5"/>
    <property type="match status" value="1"/>
</dbReference>
<evidence type="ECO:0000313" key="8">
    <source>
        <dbReference type="EMBL" id="KAH0900088.1"/>
    </source>
</evidence>
<comment type="caution">
    <text evidence="8">The sequence shown here is derived from an EMBL/GenBank/DDBJ whole genome shotgun (WGS) entry which is preliminary data.</text>
</comment>
<evidence type="ECO:0000259" key="7">
    <source>
        <dbReference type="Pfam" id="PF17682"/>
    </source>
</evidence>
<accession>A0ABQ8B5V4</accession>
<organism evidence="8 9">
    <name type="scientific">Brassica napus</name>
    <name type="common">Rape</name>
    <dbReference type="NCBI Taxonomy" id="3708"/>
    <lineage>
        <taxon>Eukaryota</taxon>
        <taxon>Viridiplantae</taxon>
        <taxon>Streptophyta</taxon>
        <taxon>Embryophyta</taxon>
        <taxon>Tracheophyta</taxon>
        <taxon>Spermatophyta</taxon>
        <taxon>Magnoliopsida</taxon>
        <taxon>eudicotyledons</taxon>
        <taxon>Gunneridae</taxon>
        <taxon>Pentapetalae</taxon>
        <taxon>rosids</taxon>
        <taxon>malvids</taxon>
        <taxon>Brassicales</taxon>
        <taxon>Brassicaceae</taxon>
        <taxon>Brassiceae</taxon>
        <taxon>Brassica</taxon>
    </lineage>
</organism>
<dbReference type="InterPro" id="IPR019136">
    <property type="entry name" value="TF_IIIC_su-5_HTH"/>
</dbReference>
<reference evidence="8 9" key="1">
    <citation type="submission" date="2021-05" db="EMBL/GenBank/DDBJ databases">
        <title>Genome Assembly of Synthetic Allotetraploid Brassica napus Reveals Homoeologous Exchanges between Subgenomes.</title>
        <authorList>
            <person name="Davis J.T."/>
        </authorList>
    </citation>
    <scope>NUCLEOTIDE SEQUENCE [LARGE SCALE GENOMIC DNA]</scope>
    <source>
        <strain evidence="9">cv. Da-Ae</strain>
        <tissue evidence="8">Seedling</tissue>
    </source>
</reference>
<evidence type="ECO:0000256" key="4">
    <source>
        <dbReference type="ARBA" id="ARBA00023242"/>
    </source>
</evidence>
<comment type="subcellular location">
    <subcellularLocation>
        <location evidence="1">Nucleus</location>
    </subcellularLocation>
</comment>
<feature type="region of interest" description="Disordered" evidence="5">
    <location>
        <begin position="570"/>
        <end position="603"/>
    </location>
</feature>
<dbReference type="Pfam" id="PF09734">
    <property type="entry name" value="Tau95"/>
    <property type="match status" value="1"/>
</dbReference>
<dbReference type="PANTHER" id="PTHR13230:SF5">
    <property type="entry name" value="GENERAL TRANSCRIPTION FACTOR 3C POLYPEPTIDE 5"/>
    <property type="match status" value="1"/>
</dbReference>
<keyword evidence="4" id="KW-0539">Nucleus</keyword>
<evidence type="ECO:0000256" key="5">
    <source>
        <dbReference type="SAM" id="MobiDB-lite"/>
    </source>
</evidence>
<keyword evidence="9" id="KW-1185">Reference proteome</keyword>
<evidence type="ECO:0008006" key="10">
    <source>
        <dbReference type="Google" id="ProtNLM"/>
    </source>
</evidence>
<proteinExistence type="predicted"/>
<feature type="compositionally biased region" description="Acidic residues" evidence="5">
    <location>
        <begin position="667"/>
        <end position="683"/>
    </location>
</feature>
<feature type="region of interest" description="Disordered" evidence="5">
    <location>
        <begin position="663"/>
        <end position="683"/>
    </location>
</feature>
<evidence type="ECO:0000256" key="2">
    <source>
        <dbReference type="ARBA" id="ARBA00023125"/>
    </source>
</evidence>
<gene>
    <name evidence="8" type="ORF">HID58_049656</name>
</gene>
<protein>
    <recommendedName>
        <fullName evidence="10">General transcription factor 3C polypeptide 5</fullName>
    </recommendedName>
</protein>
<dbReference type="Gene3D" id="3.30.200.160">
    <property type="entry name" value="TFIIIC, subcomplex tauA, subunit Sfc1, barrel domain"/>
    <property type="match status" value="1"/>
</dbReference>
<feature type="domain" description="Transcription factor IIIC subunit Tfc1/Sfc1 triple barrel" evidence="7">
    <location>
        <begin position="30"/>
        <end position="138"/>
    </location>
</feature>